<evidence type="ECO:0000313" key="2">
    <source>
        <dbReference type="Proteomes" id="UP000198853"/>
    </source>
</evidence>
<reference evidence="1 2" key="1">
    <citation type="submission" date="2016-10" db="EMBL/GenBank/DDBJ databases">
        <authorList>
            <person name="de Groot N.N."/>
        </authorList>
    </citation>
    <scope>NUCLEOTIDE SEQUENCE [LARGE SCALE GENOMIC DNA]</scope>
    <source>
        <strain evidence="1 2">DSM 21771</strain>
    </source>
</reference>
<dbReference type="Proteomes" id="UP000198853">
    <property type="component" value="Unassembled WGS sequence"/>
</dbReference>
<gene>
    <name evidence="1" type="ORF">SAMN04488123_12027</name>
</gene>
<evidence type="ECO:0000313" key="1">
    <source>
        <dbReference type="EMBL" id="SDJ20005.1"/>
    </source>
</evidence>
<accession>A0A1G8RU60</accession>
<dbReference type="AlphaFoldDB" id="A0A1G8RU60"/>
<name>A0A1G8RU60_9BACI</name>
<protein>
    <submittedName>
        <fullName evidence="1">Uncharacterized protein</fullName>
    </submittedName>
</protein>
<keyword evidence="2" id="KW-1185">Reference proteome</keyword>
<proteinExistence type="predicted"/>
<sequence length="98" mass="11745">MVRKRERNITQRFHITFYYDRGEKRGRKWNTVTTYNALKNDLEGICDQYKRIDGYIVTDNFGNPVMMKNPVRFIDTCKGLWMIITDKVGRKWTSKKSS</sequence>
<dbReference type="EMBL" id="FNEN01000020">
    <property type="protein sequence ID" value="SDJ20005.1"/>
    <property type="molecule type" value="Genomic_DNA"/>
</dbReference>
<organism evidence="1 2">
    <name type="scientific">Natribacillus halophilus</name>
    <dbReference type="NCBI Taxonomy" id="549003"/>
    <lineage>
        <taxon>Bacteria</taxon>
        <taxon>Bacillati</taxon>
        <taxon>Bacillota</taxon>
        <taxon>Bacilli</taxon>
        <taxon>Bacillales</taxon>
        <taxon>Bacillaceae</taxon>
        <taxon>Natribacillus</taxon>
    </lineage>
</organism>